<dbReference type="PANTHER" id="PTHR48033">
    <property type="entry name" value="RNA-BINDING (RRM/RBD/RNP MOTIFS) FAMILY PROTEIN"/>
    <property type="match status" value="1"/>
</dbReference>
<reference evidence="6 7" key="1">
    <citation type="submission" date="2020-10" db="EMBL/GenBank/DDBJ databases">
        <title>The Coptis chinensis genome and diversification of protoberbering-type alkaloids.</title>
        <authorList>
            <person name="Wang B."/>
            <person name="Shu S."/>
            <person name="Song C."/>
            <person name="Liu Y."/>
        </authorList>
    </citation>
    <scope>NUCLEOTIDE SEQUENCE [LARGE SCALE GENOMIC DNA]</scope>
    <source>
        <strain evidence="6">HL-2020</strain>
        <tissue evidence="6">Leaf</tissue>
    </source>
</reference>
<proteinExistence type="predicted"/>
<dbReference type="GO" id="GO:0005654">
    <property type="term" value="C:nucleoplasm"/>
    <property type="evidence" value="ECO:0007669"/>
    <property type="project" value="TreeGrafter"/>
</dbReference>
<sequence length="246" mass="27599">MSALKTTTTTQQVFNEDLWCGNGTNGYSSISSQEHDLKTCSDGPSIKNEFGFVPESELIVPEGAAPTPFISTKLMLRKFESKDKGQYVNATSKPKLTLMRPKEPDTKHLAVLSAIGKSWLELEEEMMANIPKFKTGPVNKKLQHCLVHCLKIFIGGLAKDTTLAVFTNYFEKYGGITDLVIMKDRYMGHPRGFGFITYADPSVVDIVIEETHVINGKQVCLFFPFFFVSYCNILTFFVCPTLYFLS</sequence>
<dbReference type="InterPro" id="IPR012677">
    <property type="entry name" value="Nucleotide-bd_a/b_plait_sf"/>
</dbReference>
<dbReference type="GO" id="GO:0000785">
    <property type="term" value="C:chromatin"/>
    <property type="evidence" value="ECO:0007669"/>
    <property type="project" value="TreeGrafter"/>
</dbReference>
<dbReference type="EMBL" id="JADFTS010000002">
    <property type="protein sequence ID" value="KAF9620357.1"/>
    <property type="molecule type" value="Genomic_DNA"/>
</dbReference>
<keyword evidence="4" id="KW-1133">Transmembrane helix</keyword>
<dbReference type="Pfam" id="PF00076">
    <property type="entry name" value="RRM_1"/>
    <property type="match status" value="1"/>
</dbReference>
<dbReference type="AlphaFoldDB" id="A0A835IQA5"/>
<evidence type="ECO:0000256" key="4">
    <source>
        <dbReference type="SAM" id="Phobius"/>
    </source>
</evidence>
<evidence type="ECO:0000313" key="6">
    <source>
        <dbReference type="EMBL" id="KAF9620357.1"/>
    </source>
</evidence>
<evidence type="ECO:0000256" key="2">
    <source>
        <dbReference type="ARBA" id="ARBA00023242"/>
    </source>
</evidence>
<dbReference type="OrthoDB" id="1875751at2759"/>
<feature type="transmembrane region" description="Helical" evidence="4">
    <location>
        <begin position="221"/>
        <end position="245"/>
    </location>
</feature>
<gene>
    <name evidence="6" type="ORF">IFM89_011092</name>
</gene>
<keyword evidence="3" id="KW-0694">RNA-binding</keyword>
<dbReference type="PANTHER" id="PTHR48033:SF4">
    <property type="entry name" value="OS08G0320100 PROTEIN"/>
    <property type="match status" value="1"/>
</dbReference>
<keyword evidence="2" id="KW-0539">Nucleus</keyword>
<dbReference type="Gene3D" id="3.30.70.330">
    <property type="match status" value="1"/>
</dbReference>
<keyword evidence="4" id="KW-0472">Membrane</keyword>
<dbReference type="Proteomes" id="UP000631114">
    <property type="component" value="Unassembled WGS sequence"/>
</dbReference>
<evidence type="ECO:0000256" key="1">
    <source>
        <dbReference type="ARBA" id="ARBA00004123"/>
    </source>
</evidence>
<dbReference type="InterPro" id="IPR000504">
    <property type="entry name" value="RRM_dom"/>
</dbReference>
<dbReference type="SUPFAM" id="SSF54928">
    <property type="entry name" value="RNA-binding domain, RBD"/>
    <property type="match status" value="1"/>
</dbReference>
<dbReference type="PROSITE" id="PS50102">
    <property type="entry name" value="RRM"/>
    <property type="match status" value="1"/>
</dbReference>
<keyword evidence="4" id="KW-0812">Transmembrane</keyword>
<protein>
    <recommendedName>
        <fullName evidence="5">RRM domain-containing protein</fullName>
    </recommendedName>
</protein>
<accession>A0A835IQA5</accession>
<name>A0A835IQA5_9MAGN</name>
<organism evidence="6 7">
    <name type="scientific">Coptis chinensis</name>
    <dbReference type="NCBI Taxonomy" id="261450"/>
    <lineage>
        <taxon>Eukaryota</taxon>
        <taxon>Viridiplantae</taxon>
        <taxon>Streptophyta</taxon>
        <taxon>Embryophyta</taxon>
        <taxon>Tracheophyta</taxon>
        <taxon>Spermatophyta</taxon>
        <taxon>Magnoliopsida</taxon>
        <taxon>Ranunculales</taxon>
        <taxon>Ranunculaceae</taxon>
        <taxon>Coptidoideae</taxon>
        <taxon>Coptis</taxon>
    </lineage>
</organism>
<dbReference type="InterPro" id="IPR035979">
    <property type="entry name" value="RBD_domain_sf"/>
</dbReference>
<keyword evidence="7" id="KW-1185">Reference proteome</keyword>
<dbReference type="GO" id="GO:0010468">
    <property type="term" value="P:regulation of gene expression"/>
    <property type="evidence" value="ECO:0007669"/>
    <property type="project" value="TreeGrafter"/>
</dbReference>
<evidence type="ECO:0000256" key="3">
    <source>
        <dbReference type="PROSITE-ProRule" id="PRU00176"/>
    </source>
</evidence>
<dbReference type="GO" id="GO:0003723">
    <property type="term" value="F:RNA binding"/>
    <property type="evidence" value="ECO:0007669"/>
    <property type="project" value="UniProtKB-UniRule"/>
</dbReference>
<feature type="domain" description="RRM" evidence="5">
    <location>
        <begin position="150"/>
        <end position="219"/>
    </location>
</feature>
<comment type="caution">
    <text evidence="6">The sequence shown here is derived from an EMBL/GenBank/DDBJ whole genome shotgun (WGS) entry which is preliminary data.</text>
</comment>
<evidence type="ECO:0000313" key="7">
    <source>
        <dbReference type="Proteomes" id="UP000631114"/>
    </source>
</evidence>
<evidence type="ECO:0000259" key="5">
    <source>
        <dbReference type="PROSITE" id="PS50102"/>
    </source>
</evidence>
<dbReference type="SMART" id="SM00360">
    <property type="entry name" value="RRM"/>
    <property type="match status" value="1"/>
</dbReference>
<comment type="subcellular location">
    <subcellularLocation>
        <location evidence="1">Nucleus</location>
    </subcellularLocation>
</comment>